<dbReference type="SUPFAM" id="SSF51430">
    <property type="entry name" value="NAD(P)-linked oxidoreductase"/>
    <property type="match status" value="1"/>
</dbReference>
<dbReference type="InterPro" id="IPR023210">
    <property type="entry name" value="NADP_OxRdtase_dom"/>
</dbReference>
<feature type="domain" description="NADP-dependent oxidoreductase" evidence="2">
    <location>
        <begin position="15"/>
        <end position="310"/>
    </location>
</feature>
<dbReference type="PANTHER" id="PTHR43364:SF4">
    <property type="entry name" value="NAD(P)-LINKED OXIDOREDUCTASE SUPERFAMILY PROTEIN"/>
    <property type="match status" value="1"/>
</dbReference>
<dbReference type="FunFam" id="3.20.20.100:FF:000004">
    <property type="entry name" value="Oxidoreductase, aldo/keto reductase"/>
    <property type="match status" value="1"/>
</dbReference>
<evidence type="ECO:0000313" key="4">
    <source>
        <dbReference type="Proteomes" id="UP000075613"/>
    </source>
</evidence>
<dbReference type="STRING" id="1399968.CI15_30280"/>
<dbReference type="AlphaFoldDB" id="A0A149PER7"/>
<dbReference type="RefSeq" id="WP_062135731.1">
    <property type="nucleotide sequence ID" value="NZ_LRBG01000038.1"/>
</dbReference>
<dbReference type="Pfam" id="PF00248">
    <property type="entry name" value="Aldo_ket_red"/>
    <property type="match status" value="1"/>
</dbReference>
<evidence type="ECO:0000259" key="2">
    <source>
        <dbReference type="Pfam" id="PF00248"/>
    </source>
</evidence>
<dbReference type="PRINTS" id="PR00069">
    <property type="entry name" value="ALDKETRDTASE"/>
</dbReference>
<dbReference type="PANTHER" id="PTHR43364">
    <property type="entry name" value="NADH-SPECIFIC METHYLGLYOXAL REDUCTASE-RELATED"/>
    <property type="match status" value="1"/>
</dbReference>
<protein>
    <submittedName>
        <fullName evidence="3">NADP-dependent oxidoreductase</fullName>
    </submittedName>
</protein>
<name>A0A149PER7_9BURK</name>
<evidence type="ECO:0000313" key="3">
    <source>
        <dbReference type="EMBL" id="KXU83376.1"/>
    </source>
</evidence>
<gene>
    <name evidence="3" type="ORF">CI15_30280</name>
</gene>
<comment type="caution">
    <text evidence="3">The sequence shown here is derived from an EMBL/GenBank/DDBJ whole genome shotgun (WGS) entry which is preliminary data.</text>
</comment>
<dbReference type="InterPro" id="IPR020471">
    <property type="entry name" value="AKR"/>
</dbReference>
<dbReference type="InterPro" id="IPR036812">
    <property type="entry name" value="NAD(P)_OxRdtase_dom_sf"/>
</dbReference>
<dbReference type="EMBL" id="LRBG01000038">
    <property type="protein sequence ID" value="KXU83376.1"/>
    <property type="molecule type" value="Genomic_DNA"/>
</dbReference>
<evidence type="ECO:0000256" key="1">
    <source>
        <dbReference type="ARBA" id="ARBA00023002"/>
    </source>
</evidence>
<accession>A0A149PER7</accession>
<dbReference type="CDD" id="cd19087">
    <property type="entry name" value="AKR_AKR12A1_B1_C1"/>
    <property type="match status" value="1"/>
</dbReference>
<sequence length="334" mass="36759">MDYRYLGQSALKVSPLCLGAMMFGGETDEATSARIIDKAYDQGINFIDTADVYHAGRSEEIVGRAIAPRRDDWVVATKFGFPATPGPNRQGQSRKWIMQSVEASLKRLGTDYLDILYFHRALDDAPLEEGVRAIADLIRQGKVRYFGVSNFRGWRIAEIAHLADQCGIDRPVASEPLYNLVDRTAEVEQLPAARHYGLGVVSYSPLARGVLSGKYALDAPPPADSRAGRGDKRIQQTEWRPESLRIARTIADHAARRGTNSIAFALAWVLHNRLVSSTIAGPRTEAQWNSYMEALQLQLGPDDENLVDGLVAPGHASTHGYTDPGYPVTGRRVA</sequence>
<reference evidence="3 4" key="1">
    <citation type="journal article" date="2015" name="Int. J. Syst. Evol. Microbiol.">
        <title>Burkholderia monticola sp. nov., isolated from mountain soil.</title>
        <authorList>
            <person name="Baek I."/>
            <person name="Seo B."/>
            <person name="Lee I."/>
            <person name="Yi H."/>
            <person name="Chun J."/>
        </authorList>
    </citation>
    <scope>NUCLEOTIDE SEQUENCE [LARGE SCALE GENOMIC DNA]</scope>
    <source>
        <strain evidence="3 4">JC2948</strain>
    </source>
</reference>
<dbReference type="InterPro" id="IPR050523">
    <property type="entry name" value="AKR_Detox_Biosynth"/>
</dbReference>
<keyword evidence="1" id="KW-0560">Oxidoreductase</keyword>
<dbReference type="Gene3D" id="3.20.20.100">
    <property type="entry name" value="NADP-dependent oxidoreductase domain"/>
    <property type="match status" value="1"/>
</dbReference>
<dbReference type="GO" id="GO:0005829">
    <property type="term" value="C:cytosol"/>
    <property type="evidence" value="ECO:0007669"/>
    <property type="project" value="TreeGrafter"/>
</dbReference>
<proteinExistence type="predicted"/>
<keyword evidence="4" id="KW-1185">Reference proteome</keyword>
<organism evidence="3 4">
    <name type="scientific">Paraburkholderia monticola</name>
    <dbReference type="NCBI Taxonomy" id="1399968"/>
    <lineage>
        <taxon>Bacteria</taxon>
        <taxon>Pseudomonadati</taxon>
        <taxon>Pseudomonadota</taxon>
        <taxon>Betaproteobacteria</taxon>
        <taxon>Burkholderiales</taxon>
        <taxon>Burkholderiaceae</taxon>
        <taxon>Paraburkholderia</taxon>
    </lineage>
</organism>
<dbReference type="OrthoDB" id="5488419at2"/>
<dbReference type="Proteomes" id="UP000075613">
    <property type="component" value="Unassembled WGS sequence"/>
</dbReference>
<dbReference type="GO" id="GO:0016491">
    <property type="term" value="F:oxidoreductase activity"/>
    <property type="evidence" value="ECO:0007669"/>
    <property type="project" value="UniProtKB-KW"/>
</dbReference>